<proteinExistence type="predicted"/>
<dbReference type="EMBL" id="FMBM01000003">
    <property type="protein sequence ID" value="SCC82493.1"/>
    <property type="molecule type" value="Genomic_DNA"/>
</dbReference>
<comment type="caution">
    <text evidence="1">The sequence shown here is derived from an EMBL/GenBank/DDBJ whole genome shotgun (WGS) entry which is preliminary data.</text>
</comment>
<dbReference type="Proteomes" id="UP000182800">
    <property type="component" value="Unassembled WGS sequence"/>
</dbReference>
<evidence type="ECO:0000313" key="1">
    <source>
        <dbReference type="EMBL" id="SCC82493.1"/>
    </source>
</evidence>
<gene>
    <name evidence="1" type="ORF">GA0071312_3494</name>
</gene>
<name>A0ABY0KDI2_9HYPH</name>
<reference evidence="1 2" key="1">
    <citation type="submission" date="2016-08" db="EMBL/GenBank/DDBJ databases">
        <authorList>
            <person name="Varghese N."/>
            <person name="Submissions Spin"/>
        </authorList>
    </citation>
    <scope>NUCLEOTIDE SEQUENCE [LARGE SCALE GENOMIC DNA]</scope>
    <source>
        <strain evidence="1 2">HL-109</strain>
    </source>
</reference>
<evidence type="ECO:0000313" key="2">
    <source>
        <dbReference type="Proteomes" id="UP000182800"/>
    </source>
</evidence>
<keyword evidence="2" id="KW-1185">Reference proteome</keyword>
<organism evidence="1 2">
    <name type="scientific">Saliniramus fredricksonii</name>
    <dbReference type="NCBI Taxonomy" id="1653334"/>
    <lineage>
        <taxon>Bacteria</taxon>
        <taxon>Pseudomonadati</taxon>
        <taxon>Pseudomonadota</taxon>
        <taxon>Alphaproteobacteria</taxon>
        <taxon>Hyphomicrobiales</taxon>
        <taxon>Salinarimonadaceae</taxon>
        <taxon>Saliniramus</taxon>
    </lineage>
</organism>
<accession>A0ABY0KDI2</accession>
<dbReference type="RefSeq" id="WP_131817859.1">
    <property type="nucleotide sequence ID" value="NZ_FMBM01000003.1"/>
</dbReference>
<protein>
    <submittedName>
        <fullName evidence="1">Uncharacterized protein</fullName>
    </submittedName>
</protein>
<sequence>MAMLFERSDHDGFDRWIQTATQPLFIVDIGRLSACAIHRNQSVHGTCNTITTNTIKRVGIAIGLNQPVRSNRVS</sequence>